<dbReference type="GO" id="GO:0022857">
    <property type="term" value="F:transmembrane transporter activity"/>
    <property type="evidence" value="ECO:0007669"/>
    <property type="project" value="InterPro"/>
</dbReference>
<dbReference type="Gene3D" id="1.20.1250.20">
    <property type="entry name" value="MFS general substrate transporter like domains"/>
    <property type="match status" value="2"/>
</dbReference>
<dbReference type="HOGENOM" id="CLU_051156_0_0_6"/>
<dbReference type="AlphaFoldDB" id="A4B902"/>
<feature type="transmembrane region" description="Helical" evidence="4">
    <location>
        <begin position="331"/>
        <end position="352"/>
    </location>
</feature>
<name>A4B902_9GAMM</name>
<feature type="transmembrane region" description="Helical" evidence="4">
    <location>
        <begin position="452"/>
        <end position="473"/>
    </location>
</feature>
<keyword evidence="6" id="KW-1185">Reference proteome</keyword>
<feature type="transmembrane region" description="Helical" evidence="4">
    <location>
        <begin position="154"/>
        <end position="175"/>
    </location>
</feature>
<dbReference type="CDD" id="cd06174">
    <property type="entry name" value="MFS"/>
    <property type="match status" value="1"/>
</dbReference>
<feature type="transmembrane region" description="Helical" evidence="4">
    <location>
        <begin position="181"/>
        <end position="200"/>
    </location>
</feature>
<dbReference type="Pfam" id="PF07690">
    <property type="entry name" value="MFS_1"/>
    <property type="match status" value="1"/>
</dbReference>
<accession>A4B902</accession>
<gene>
    <name evidence="5" type="ORF">MED297_19487</name>
</gene>
<protein>
    <submittedName>
        <fullName evidence="5">Permease of the major facilitator superfamily protein</fullName>
    </submittedName>
</protein>
<feature type="transmembrane region" description="Helical" evidence="4">
    <location>
        <begin position="364"/>
        <end position="385"/>
    </location>
</feature>
<dbReference type="SUPFAM" id="SSF103473">
    <property type="entry name" value="MFS general substrate transporter"/>
    <property type="match status" value="1"/>
</dbReference>
<keyword evidence="2 4" id="KW-1133">Transmembrane helix</keyword>
<feature type="transmembrane region" description="Helical" evidence="4">
    <location>
        <begin position="428"/>
        <end position="446"/>
    </location>
</feature>
<evidence type="ECO:0000256" key="4">
    <source>
        <dbReference type="SAM" id="Phobius"/>
    </source>
</evidence>
<feature type="transmembrane region" description="Helical" evidence="4">
    <location>
        <begin position="391"/>
        <end position="408"/>
    </location>
</feature>
<dbReference type="PANTHER" id="PTHR23526">
    <property type="entry name" value="INTEGRAL MEMBRANE TRANSPORT PROTEIN-RELATED"/>
    <property type="match status" value="1"/>
</dbReference>
<dbReference type="STRING" id="314283.MED297_19487"/>
<feature type="transmembrane region" description="Helical" evidence="4">
    <location>
        <begin position="220"/>
        <end position="242"/>
    </location>
</feature>
<feature type="transmembrane region" description="Helical" evidence="4">
    <location>
        <begin position="248"/>
        <end position="269"/>
    </location>
</feature>
<evidence type="ECO:0000256" key="1">
    <source>
        <dbReference type="ARBA" id="ARBA00022692"/>
    </source>
</evidence>
<dbReference type="EMBL" id="AAOE01000001">
    <property type="protein sequence ID" value="EAR11103.1"/>
    <property type="molecule type" value="Genomic_DNA"/>
</dbReference>
<evidence type="ECO:0000256" key="3">
    <source>
        <dbReference type="ARBA" id="ARBA00023136"/>
    </source>
</evidence>
<feature type="transmembrane region" description="Helical" evidence="4">
    <location>
        <begin position="112"/>
        <end position="130"/>
    </location>
</feature>
<comment type="caution">
    <text evidence="5">The sequence shown here is derived from an EMBL/GenBank/DDBJ whole genome shotgun (WGS) entry which is preliminary data.</text>
</comment>
<evidence type="ECO:0000313" key="5">
    <source>
        <dbReference type="EMBL" id="EAR11103.1"/>
    </source>
</evidence>
<sequence>MEGLLALIIVSFFLKHSCCLILKFLKPIADRLPIEHNPAAIIALLNSGTLMRQLTTENIYKQIADEEDVRVCKDISDNACQVVPGNFLKIFLAQFLTKIGDALTSSRIVLPWLMNGLGIPAFFSGLLVPIRESGSLIPQLFIGGWMRAYAIRKWFFVAGCLLQATAVALMVIIALTLSGVVAGWALIGSLILFSLARGFCSVASKDVMGKTIPKTRRGRLNGTSASAAGIITMVTGAAMIAGNRLTEIPILVLLVVAAGIWVLAAIVYAQVNEYRGATDGGRNGGRMALENLSLLRDDAQFRRFVLVRSLMMSSGLAAPFVVLQAQQSEHSWLGLGLFILVSGLASVISGRFWGRFADTSSRRLMIITAVLTALACALSAVLSVWQTDGQVWFALFIFFALTVIHQGVRLARKTYIVDLVSGNRRTDYVSLSNTLIGLLLLLYGLLSALLAQASLLAVFGLFTLSAAIAAWLARTLPEVS</sequence>
<dbReference type="InterPro" id="IPR036259">
    <property type="entry name" value="MFS_trans_sf"/>
</dbReference>
<evidence type="ECO:0000313" key="6">
    <source>
        <dbReference type="Proteomes" id="UP000005953"/>
    </source>
</evidence>
<dbReference type="PANTHER" id="PTHR23526:SF2">
    <property type="entry name" value="MAJOR FACILITATOR SUPERFAMILY (MFS) PROFILE DOMAIN-CONTAINING PROTEIN"/>
    <property type="match status" value="1"/>
</dbReference>
<proteinExistence type="predicted"/>
<dbReference type="InterPro" id="IPR011701">
    <property type="entry name" value="MFS"/>
</dbReference>
<feature type="transmembrane region" description="Helical" evidence="4">
    <location>
        <begin position="305"/>
        <end position="325"/>
    </location>
</feature>
<dbReference type="InterPro" id="IPR052528">
    <property type="entry name" value="Sugar_transport-like"/>
</dbReference>
<keyword evidence="3 4" id="KW-0472">Membrane</keyword>
<keyword evidence="1 4" id="KW-0812">Transmembrane</keyword>
<reference evidence="5 6" key="1">
    <citation type="submission" date="2006-02" db="EMBL/GenBank/DDBJ databases">
        <authorList>
            <person name="Pinhassi J."/>
            <person name="Pedros-Alio C."/>
            <person name="Ferriera S."/>
            <person name="Johnson J."/>
            <person name="Kravitz S."/>
            <person name="Halpern A."/>
            <person name="Remington K."/>
            <person name="Beeson K."/>
            <person name="Tran B."/>
            <person name="Rogers Y.-H."/>
            <person name="Friedman R."/>
            <person name="Venter J.C."/>
        </authorList>
    </citation>
    <scope>NUCLEOTIDE SEQUENCE [LARGE SCALE GENOMIC DNA]</scope>
    <source>
        <strain evidence="5 6">MED297</strain>
    </source>
</reference>
<evidence type="ECO:0000256" key="2">
    <source>
        <dbReference type="ARBA" id="ARBA00022989"/>
    </source>
</evidence>
<organism evidence="5 6">
    <name type="scientific">Reinekea blandensis MED297</name>
    <dbReference type="NCBI Taxonomy" id="314283"/>
    <lineage>
        <taxon>Bacteria</taxon>
        <taxon>Pseudomonadati</taxon>
        <taxon>Pseudomonadota</taxon>
        <taxon>Gammaproteobacteria</taxon>
        <taxon>Oceanospirillales</taxon>
        <taxon>Saccharospirillaceae</taxon>
        <taxon>Reinekea</taxon>
    </lineage>
</organism>
<dbReference type="Proteomes" id="UP000005953">
    <property type="component" value="Unassembled WGS sequence"/>
</dbReference>